<dbReference type="Proteomes" id="UP000229340">
    <property type="component" value="Chromosome"/>
</dbReference>
<organism evidence="3 4">
    <name type="scientific">Faucicola osloensis</name>
    <name type="common">Moraxella osloensis</name>
    <dbReference type="NCBI Taxonomy" id="34062"/>
    <lineage>
        <taxon>Bacteria</taxon>
        <taxon>Pseudomonadati</taxon>
        <taxon>Pseudomonadota</taxon>
        <taxon>Gammaproteobacteria</taxon>
        <taxon>Moraxellales</taxon>
        <taxon>Moraxellaceae</taxon>
        <taxon>Faucicola</taxon>
    </lineage>
</organism>
<gene>
    <name evidence="3" type="ORF">NP7_00790</name>
</gene>
<dbReference type="PROSITE" id="PS51257">
    <property type="entry name" value="PROKAR_LIPOPROTEIN"/>
    <property type="match status" value="1"/>
</dbReference>
<protein>
    <recommendedName>
        <fullName evidence="5">Carboxypeptidase regulatory-like domain-containing protein</fullName>
    </recommendedName>
</protein>
<name>A0A2D2LSE0_FAUOS</name>
<accession>A0A2D2LSE0</accession>
<dbReference type="EMBL" id="CP024443">
    <property type="protein sequence ID" value="ATR77948.1"/>
    <property type="molecule type" value="Genomic_DNA"/>
</dbReference>
<evidence type="ECO:0000313" key="3">
    <source>
        <dbReference type="EMBL" id="ATR77948.1"/>
    </source>
</evidence>
<evidence type="ECO:0000256" key="2">
    <source>
        <dbReference type="SAM" id="SignalP"/>
    </source>
</evidence>
<evidence type="ECO:0000256" key="1">
    <source>
        <dbReference type="SAM" id="MobiDB-lite"/>
    </source>
</evidence>
<feature type="region of interest" description="Disordered" evidence="1">
    <location>
        <begin position="26"/>
        <end position="53"/>
    </location>
</feature>
<feature type="compositionally biased region" description="Low complexity" evidence="1">
    <location>
        <begin position="26"/>
        <end position="51"/>
    </location>
</feature>
<reference evidence="4" key="1">
    <citation type="submission" date="2017-11" db="EMBL/GenBank/DDBJ databases">
        <title>Complete genome sequence of Moraxella osloensis NP7 isolated from human skin.</title>
        <authorList>
            <person name="Lee K."/>
            <person name="Lim J.Y."/>
            <person name="Hwang I."/>
        </authorList>
    </citation>
    <scope>NUCLEOTIDE SEQUENCE [LARGE SCALE GENOMIC DNA]</scope>
    <source>
        <strain evidence="4">NP7</strain>
    </source>
</reference>
<dbReference type="RefSeq" id="WP_100269323.1">
    <property type="nucleotide sequence ID" value="NZ_CP024443.1"/>
</dbReference>
<dbReference type="Pfam" id="PF20773">
    <property type="entry name" value="InhA-like_MAM"/>
    <property type="match status" value="1"/>
</dbReference>
<dbReference type="AlphaFoldDB" id="A0A2D2LSE0"/>
<proteinExistence type="predicted"/>
<keyword evidence="2" id="KW-0732">Signal</keyword>
<feature type="signal peptide" evidence="2">
    <location>
        <begin position="1"/>
        <end position="18"/>
    </location>
</feature>
<feature type="chain" id="PRO_5013917945" description="Carboxypeptidase regulatory-like domain-containing protein" evidence="2">
    <location>
        <begin position="19"/>
        <end position="501"/>
    </location>
</feature>
<sequence length="501" mass="53873">MKTSLFAVTTLIASMALVGCGGNDNNDSSSTSINPTTPTNPSVPTNPTTPSKASNVQQVTLLDANNVPLASGTVKFLSDTNLGSSLPTTSNFDSLTALTIGSEGKVTTDLAPGNYFVLVSSQTQNKIVSVQILSDNNLKATTIKVPVVCKDMQCNNEDKLVGSISGTILLNNQPLANTQVALSGGDLTNGNFANAITNSEGQFVLYYNLANQADYITLLKNLKVIVTNGSKTQTYNLSLNANNLTGLNYQFTPTVTNQTVYWRETFEANSPTANLWQTSNEKSNTGWQNRLAGVNIVNKLINTQVKLAPDDTSNGQLPAPLEGSVSKWYGNATDGNFVDVANFDGLMDGGTSQDANSGSITSPVIDLTNLSGNVSLTFKTWWEVESVNPNKNGFDIMSVEVADATDPENFQSVARLNPFTDPDSSTDNAPLPFTSAGFNIAPKVVDQEPISLNDYKGKKIRLRFNFETNDELYNGFRGWMIDDVKITNQTGTFPNLNETKK</sequence>
<evidence type="ECO:0000313" key="4">
    <source>
        <dbReference type="Proteomes" id="UP000229340"/>
    </source>
</evidence>
<evidence type="ECO:0008006" key="5">
    <source>
        <dbReference type="Google" id="ProtNLM"/>
    </source>
</evidence>